<evidence type="ECO:0000259" key="3">
    <source>
        <dbReference type="Pfam" id="PF13967"/>
    </source>
</evidence>
<dbReference type="InterPro" id="IPR032880">
    <property type="entry name" value="CSC1/OSCA1-like_N"/>
</dbReference>
<proteinExistence type="predicted"/>
<keyword evidence="2" id="KW-1133">Transmembrane helix</keyword>
<dbReference type="Pfam" id="PF13967">
    <property type="entry name" value="RSN1_TM"/>
    <property type="match status" value="1"/>
</dbReference>
<reference evidence="4" key="1">
    <citation type="submission" date="2021-02" db="EMBL/GenBank/DDBJ databases">
        <authorList>
            <person name="Dougan E. K."/>
            <person name="Rhodes N."/>
            <person name="Thang M."/>
            <person name="Chan C."/>
        </authorList>
    </citation>
    <scope>NUCLEOTIDE SEQUENCE</scope>
</reference>
<organism evidence="4 5">
    <name type="scientific">Polarella glacialis</name>
    <name type="common">Dinoflagellate</name>
    <dbReference type="NCBI Taxonomy" id="89957"/>
    <lineage>
        <taxon>Eukaryota</taxon>
        <taxon>Sar</taxon>
        <taxon>Alveolata</taxon>
        <taxon>Dinophyceae</taxon>
        <taxon>Suessiales</taxon>
        <taxon>Suessiaceae</taxon>
        <taxon>Polarella</taxon>
    </lineage>
</organism>
<feature type="non-terminal residue" evidence="4">
    <location>
        <position position="1"/>
    </location>
</feature>
<keyword evidence="5" id="KW-1185">Reference proteome</keyword>
<feature type="region of interest" description="Disordered" evidence="1">
    <location>
        <begin position="418"/>
        <end position="484"/>
    </location>
</feature>
<feature type="domain" description="CSC1/OSCA1-like N-terminal transmembrane" evidence="3">
    <location>
        <begin position="299"/>
        <end position="396"/>
    </location>
</feature>
<dbReference type="OrthoDB" id="1689567at2759"/>
<dbReference type="GO" id="GO:0005227">
    <property type="term" value="F:calcium-activated cation channel activity"/>
    <property type="evidence" value="ECO:0007669"/>
    <property type="project" value="InterPro"/>
</dbReference>
<protein>
    <recommendedName>
        <fullName evidence="3">CSC1/OSCA1-like N-terminal transmembrane domain-containing protein</fullName>
    </recommendedName>
</protein>
<dbReference type="InterPro" id="IPR045122">
    <property type="entry name" value="Csc1-like"/>
</dbReference>
<accession>A0A813DFW3</accession>
<feature type="transmembrane region" description="Helical" evidence="2">
    <location>
        <begin position="12"/>
        <end position="35"/>
    </location>
</feature>
<evidence type="ECO:0000313" key="4">
    <source>
        <dbReference type="EMBL" id="CAE8585109.1"/>
    </source>
</evidence>
<keyword evidence="2" id="KW-0472">Membrane</keyword>
<keyword evidence="2" id="KW-0812">Transmembrane</keyword>
<dbReference type="PANTHER" id="PTHR13018:SF5">
    <property type="entry name" value="RE44586P"/>
    <property type="match status" value="1"/>
</dbReference>
<feature type="region of interest" description="Disordered" evidence="1">
    <location>
        <begin position="736"/>
        <end position="765"/>
    </location>
</feature>
<evidence type="ECO:0000256" key="1">
    <source>
        <dbReference type="SAM" id="MobiDB-lite"/>
    </source>
</evidence>
<evidence type="ECO:0000256" key="2">
    <source>
        <dbReference type="SAM" id="Phobius"/>
    </source>
</evidence>
<evidence type="ECO:0000313" key="5">
    <source>
        <dbReference type="Proteomes" id="UP000654075"/>
    </source>
</evidence>
<dbReference type="PANTHER" id="PTHR13018">
    <property type="entry name" value="PROBABLE MEMBRANE PROTEIN DUF221-RELATED"/>
    <property type="match status" value="1"/>
</dbReference>
<dbReference type="AlphaFoldDB" id="A0A813DFW3"/>
<gene>
    <name evidence="4" type="ORF">PGLA1383_LOCUS4027</name>
</gene>
<dbReference type="Proteomes" id="UP000654075">
    <property type="component" value="Unassembled WGS sequence"/>
</dbReference>
<comment type="caution">
    <text evidence="4">The sequence shown here is derived from an EMBL/GenBank/DDBJ whole genome shotgun (WGS) entry which is preliminary data.</text>
</comment>
<name>A0A813DFW3_POLGL</name>
<sequence>MDRDRQEPRSCRHLLLLPIVGTALVGFLLCVFTPYHSRASTATSPEEAVQEDPIFQARKTGRGAGIQPGREKQWRPALPAAVGSKNASQASSLPAKSNAGVKLNVLQGTADYWADCWRGWSERLGLGILREELLSDPVVQMIRSAQPSEEERQQLQYQREFYYRDDSVRTVSLTLRLGVVFMLVCVLGFEMLLQGYPAGDLGRALAVPRLTYSPAKAAELSFAGAGINSVSPSRQVTETRLSRQVTGVLGADAGAAGAEGVAGAWGHAMSKGSLRRRDQALSWAKRVVNVQVHCRLHELVRRVLTLEESKVLESAGMDAVVLLRFCALCGRFCALSGIWCLMLVPLYRYGGEGSGSSDGLSLYSVSNLRDGSWCFWAVVPSAYLCNLALCGLLWKEYEHFVKLRRSFLGGEYDFTNNSNNSPERAAPSELHGYFGPGPTDRRTRRAASFQENIQENKTPPARSLSPQSPEHGSPRTPQPQAWRWSRLDPSVLQKEVQWARGVTPPTLFPMQHLVGNGASCSGERWQGRPTAFPAQAGDRQAPLQTHHSADLVREQARRSVLLERLPPELREPAALRACLEDLLGAGSVVSVAFAPPDARKLSELLQERNCLLRSSGVIPPLPSWQAGARVPYPGKGHFSPSWSQCSSPLVGQSFANERCAIALLEERMWIRREEFGRAMATRPALLGGRLSGSMGGLEYFHPSHEPHDPSDGIVTHAASIPVPQQFLRSSFASDATPLSRSFNEPRSPDLDGTPLDAGALPVFSQ</sequence>
<dbReference type="EMBL" id="CAJNNV010001461">
    <property type="protein sequence ID" value="CAE8585109.1"/>
    <property type="molecule type" value="Genomic_DNA"/>
</dbReference>
<dbReference type="GO" id="GO:0005886">
    <property type="term" value="C:plasma membrane"/>
    <property type="evidence" value="ECO:0007669"/>
    <property type="project" value="TreeGrafter"/>
</dbReference>
<feature type="region of interest" description="Disordered" evidence="1">
    <location>
        <begin position="519"/>
        <end position="541"/>
    </location>
</feature>